<dbReference type="AlphaFoldDB" id="A0A5B7GT01"/>
<accession>A0A5B7GT01</accession>
<evidence type="ECO:0000313" key="2">
    <source>
        <dbReference type="EMBL" id="MPC59684.1"/>
    </source>
</evidence>
<sequence length="106" mass="12202">MEGCYGVVKETGEWTVGYWKLDWSGIALLTFLGRRFRNVQDSRVYCSGTRLEASECQNSTWREEEEEEEEEEKEEEETLKEVHQNVREVSQVLISAGGIAQGDSYS</sequence>
<proteinExistence type="predicted"/>
<feature type="region of interest" description="Disordered" evidence="1">
    <location>
        <begin position="56"/>
        <end position="77"/>
    </location>
</feature>
<comment type="caution">
    <text evidence="2">The sequence shown here is derived from an EMBL/GenBank/DDBJ whole genome shotgun (WGS) entry which is preliminary data.</text>
</comment>
<gene>
    <name evidence="2" type="ORF">E2C01_053710</name>
</gene>
<evidence type="ECO:0000256" key="1">
    <source>
        <dbReference type="SAM" id="MobiDB-lite"/>
    </source>
</evidence>
<keyword evidence="3" id="KW-1185">Reference proteome</keyword>
<organism evidence="2 3">
    <name type="scientific">Portunus trituberculatus</name>
    <name type="common">Swimming crab</name>
    <name type="synonym">Neptunus trituberculatus</name>
    <dbReference type="NCBI Taxonomy" id="210409"/>
    <lineage>
        <taxon>Eukaryota</taxon>
        <taxon>Metazoa</taxon>
        <taxon>Ecdysozoa</taxon>
        <taxon>Arthropoda</taxon>
        <taxon>Crustacea</taxon>
        <taxon>Multicrustacea</taxon>
        <taxon>Malacostraca</taxon>
        <taxon>Eumalacostraca</taxon>
        <taxon>Eucarida</taxon>
        <taxon>Decapoda</taxon>
        <taxon>Pleocyemata</taxon>
        <taxon>Brachyura</taxon>
        <taxon>Eubrachyura</taxon>
        <taxon>Portunoidea</taxon>
        <taxon>Portunidae</taxon>
        <taxon>Portuninae</taxon>
        <taxon>Portunus</taxon>
    </lineage>
</organism>
<feature type="compositionally biased region" description="Acidic residues" evidence="1">
    <location>
        <begin position="63"/>
        <end position="77"/>
    </location>
</feature>
<dbReference type="Proteomes" id="UP000324222">
    <property type="component" value="Unassembled WGS sequence"/>
</dbReference>
<name>A0A5B7GT01_PORTR</name>
<evidence type="ECO:0000313" key="3">
    <source>
        <dbReference type="Proteomes" id="UP000324222"/>
    </source>
</evidence>
<protein>
    <submittedName>
        <fullName evidence="2">Uncharacterized protein</fullName>
    </submittedName>
</protein>
<dbReference type="EMBL" id="VSRR010016784">
    <property type="protein sequence ID" value="MPC59684.1"/>
    <property type="molecule type" value="Genomic_DNA"/>
</dbReference>
<reference evidence="2 3" key="1">
    <citation type="submission" date="2019-05" db="EMBL/GenBank/DDBJ databases">
        <title>Another draft genome of Portunus trituberculatus and its Hox gene families provides insights of decapod evolution.</title>
        <authorList>
            <person name="Jeong J.-H."/>
            <person name="Song I."/>
            <person name="Kim S."/>
            <person name="Choi T."/>
            <person name="Kim D."/>
            <person name="Ryu S."/>
            <person name="Kim W."/>
        </authorList>
    </citation>
    <scope>NUCLEOTIDE SEQUENCE [LARGE SCALE GENOMIC DNA]</scope>
    <source>
        <tissue evidence="2">Muscle</tissue>
    </source>
</reference>